<evidence type="ECO:0000256" key="4">
    <source>
        <dbReference type="ARBA" id="ARBA00022679"/>
    </source>
</evidence>
<dbReference type="GO" id="GO:0032259">
    <property type="term" value="P:methylation"/>
    <property type="evidence" value="ECO:0007669"/>
    <property type="project" value="UniProtKB-KW"/>
</dbReference>
<evidence type="ECO:0000256" key="2">
    <source>
        <dbReference type="ARBA" id="ARBA00022573"/>
    </source>
</evidence>
<dbReference type="EMBL" id="LR743504">
    <property type="protein sequence ID" value="CAA2102488.1"/>
    <property type="molecule type" value="Genomic_DNA"/>
</dbReference>
<reference evidence="7" key="1">
    <citation type="submission" date="2019-12" db="EMBL/GenBank/DDBJ databases">
        <authorList>
            <person name="Cremers G."/>
        </authorList>
    </citation>
    <scope>NUCLEOTIDE SEQUENCE</scope>
    <source>
        <strain evidence="7">Mbul1</strain>
    </source>
</reference>
<name>A0A679J8K1_9HYPH</name>
<dbReference type="EC" id="2.1.1.132" evidence="7"/>
<dbReference type="Gene3D" id="3.40.1010.10">
    <property type="entry name" value="Cobalt-precorrin-4 Transmethylase, Domain 1"/>
    <property type="match status" value="1"/>
</dbReference>
<dbReference type="AlphaFoldDB" id="A0A679J8K1"/>
<dbReference type="GO" id="GO:0046025">
    <property type="term" value="F:precorrin-6Y C5,15-methyltransferase (decarboxylating) activity"/>
    <property type="evidence" value="ECO:0007669"/>
    <property type="project" value="UniProtKB-EC"/>
</dbReference>
<keyword evidence="2" id="KW-0169">Cobalamin biosynthesis</keyword>
<organism evidence="7">
    <name type="scientific">Methylobacterium bullatum</name>
    <dbReference type="NCBI Taxonomy" id="570505"/>
    <lineage>
        <taxon>Bacteria</taxon>
        <taxon>Pseudomonadati</taxon>
        <taxon>Pseudomonadota</taxon>
        <taxon>Alphaproteobacteria</taxon>
        <taxon>Hyphomicrobiales</taxon>
        <taxon>Methylobacteriaceae</taxon>
        <taxon>Methylobacterium</taxon>
    </lineage>
</organism>
<dbReference type="InterPro" id="IPR029063">
    <property type="entry name" value="SAM-dependent_MTases_sf"/>
</dbReference>
<dbReference type="NCBIfam" id="TIGR02467">
    <property type="entry name" value="CbiE"/>
    <property type="match status" value="1"/>
</dbReference>
<dbReference type="InterPro" id="IPR035996">
    <property type="entry name" value="4pyrrol_Methylase_sf"/>
</dbReference>
<evidence type="ECO:0000256" key="5">
    <source>
        <dbReference type="ARBA" id="ARBA00022691"/>
    </source>
</evidence>
<dbReference type="InterPro" id="IPR006365">
    <property type="entry name" value="Cbl_synth_CobL"/>
</dbReference>
<dbReference type="InterPro" id="IPR050714">
    <property type="entry name" value="Cobalamin_biosynth_MTase"/>
</dbReference>
<dbReference type="Pfam" id="PF00590">
    <property type="entry name" value="TP_methylase"/>
    <property type="match status" value="1"/>
</dbReference>
<dbReference type="UniPathway" id="UPA00148"/>
<dbReference type="PIRSF" id="PIRSF036428">
    <property type="entry name" value="CobL"/>
    <property type="match status" value="1"/>
</dbReference>
<dbReference type="CDD" id="cd02440">
    <property type="entry name" value="AdoMet_MTases"/>
    <property type="match status" value="1"/>
</dbReference>
<dbReference type="InterPro" id="IPR012818">
    <property type="entry name" value="CbiE"/>
</dbReference>
<dbReference type="Gene3D" id="3.40.50.150">
    <property type="entry name" value="Vaccinia Virus protein VP39"/>
    <property type="match status" value="1"/>
</dbReference>
<sequence length="409" mass="43063">MSDVPLSSVPPWLTIIGIGEDGRAGLGPAATAALDAAEVVYGGSRHLALAAPKSAEGRVWPRPIADAYPGLLARRGRPTCILATGDPFHYGIGAEIARMLPAAEMCAFPHPSAFSLAAARLGWPLAETTCLTLHGRALERIVPQLQPSARLLVLTWDGTTPEAVAALLTERGFGDSRLVVLEAMGGPRERRLEAQANAFTLTGIDALNTLAVEIVADADARVVSLSPGLDDAWFENDGQLTKADIRAVTLAALRPRAGQRLWDIGAGAGSISIEWMLRHPSLRSLAIEANPARAARIARNAARLGVPDLRVVEGEAPAALNGLERPDAIFIGGGVARPGVLDRAIDDLSPGGRLVANVVTLEGEAVLLGAFARLGGQLKRLSVAHADPVGQLHGWRAAMPVTQWVWTKR</sequence>
<keyword evidence="4 7" id="KW-0808">Transferase</keyword>
<dbReference type="GO" id="GO:0009236">
    <property type="term" value="P:cobalamin biosynthetic process"/>
    <property type="evidence" value="ECO:0007669"/>
    <property type="project" value="UniProtKB-UniPathway"/>
</dbReference>
<evidence type="ECO:0000313" key="7">
    <source>
        <dbReference type="EMBL" id="CAA2102488.1"/>
    </source>
</evidence>
<keyword evidence="3 7" id="KW-0489">Methyltransferase</keyword>
<dbReference type="GO" id="GO:0008276">
    <property type="term" value="F:protein methyltransferase activity"/>
    <property type="evidence" value="ECO:0007669"/>
    <property type="project" value="InterPro"/>
</dbReference>
<keyword evidence="5" id="KW-0949">S-adenosyl-L-methionine</keyword>
<evidence type="ECO:0000259" key="6">
    <source>
        <dbReference type="Pfam" id="PF00590"/>
    </source>
</evidence>
<accession>A0A679J8K1</accession>
<evidence type="ECO:0000256" key="1">
    <source>
        <dbReference type="ARBA" id="ARBA00004953"/>
    </source>
</evidence>
<dbReference type="PANTHER" id="PTHR43182:SF1">
    <property type="entry name" value="COBALT-PRECORRIN-7 C(5)-METHYLTRANSFERASE"/>
    <property type="match status" value="1"/>
</dbReference>
<dbReference type="CDD" id="cd11644">
    <property type="entry name" value="Precorrin-6Y-MT"/>
    <property type="match status" value="1"/>
</dbReference>
<dbReference type="PANTHER" id="PTHR43182">
    <property type="entry name" value="COBALT-PRECORRIN-6B C(15)-METHYLTRANSFERASE (DECARBOXYLATING)"/>
    <property type="match status" value="1"/>
</dbReference>
<dbReference type="InterPro" id="IPR000878">
    <property type="entry name" value="4pyrrol_Mease"/>
</dbReference>
<evidence type="ECO:0000256" key="3">
    <source>
        <dbReference type="ARBA" id="ARBA00022603"/>
    </source>
</evidence>
<dbReference type="SUPFAM" id="SSF53790">
    <property type="entry name" value="Tetrapyrrole methylase"/>
    <property type="match status" value="1"/>
</dbReference>
<proteinExistence type="predicted"/>
<gene>
    <name evidence="7" type="primary">cobL</name>
    <name evidence="7" type="ORF">MBUL_01710</name>
</gene>
<protein>
    <submittedName>
        <fullName evidence="7">Precorrin-6Y C(5,15)-methyltransferase [decarboxylating]</fullName>
        <ecNumber evidence="7">2.1.1.132</ecNumber>
    </submittedName>
</protein>
<dbReference type="SUPFAM" id="SSF53335">
    <property type="entry name" value="S-adenosyl-L-methionine-dependent methyltransferases"/>
    <property type="match status" value="1"/>
</dbReference>
<dbReference type="NCBIfam" id="TIGR02469">
    <property type="entry name" value="CbiT"/>
    <property type="match status" value="1"/>
</dbReference>
<feature type="domain" description="Tetrapyrrole methylase" evidence="6">
    <location>
        <begin position="13"/>
        <end position="194"/>
    </location>
</feature>
<dbReference type="InterPro" id="IPR014008">
    <property type="entry name" value="Cbl_synth_MTase_CbiT"/>
</dbReference>
<dbReference type="InterPro" id="IPR014777">
    <property type="entry name" value="4pyrrole_Mease_sub1"/>
</dbReference>
<comment type="pathway">
    <text evidence="1">Cofactor biosynthesis; adenosylcobalamin biosynthesis.</text>
</comment>